<comment type="caution">
    <text evidence="2">The sequence shown here is derived from an EMBL/GenBank/DDBJ whole genome shotgun (WGS) entry which is preliminary data.</text>
</comment>
<reference evidence="3" key="1">
    <citation type="journal article" date="2019" name="Int. J. Syst. Evol. Microbiol.">
        <title>The Global Catalogue of Microorganisms (GCM) 10K type strain sequencing project: providing services to taxonomists for standard genome sequencing and annotation.</title>
        <authorList>
            <consortium name="The Broad Institute Genomics Platform"/>
            <consortium name="The Broad Institute Genome Sequencing Center for Infectious Disease"/>
            <person name="Wu L."/>
            <person name="Ma J."/>
        </authorList>
    </citation>
    <scope>NUCLEOTIDE SEQUENCE [LARGE SCALE GENOMIC DNA]</scope>
    <source>
        <strain evidence="3">CGMCC 1.10759</strain>
    </source>
</reference>
<evidence type="ECO:0000256" key="1">
    <source>
        <dbReference type="SAM" id="MobiDB-lite"/>
    </source>
</evidence>
<protein>
    <recommendedName>
        <fullName evidence="4">Lipoprotein</fullName>
    </recommendedName>
</protein>
<evidence type="ECO:0000313" key="3">
    <source>
        <dbReference type="Proteomes" id="UP001595904"/>
    </source>
</evidence>
<dbReference type="PROSITE" id="PS51257">
    <property type="entry name" value="PROKAR_LIPOPROTEIN"/>
    <property type="match status" value="1"/>
</dbReference>
<sequence length="76" mass="8187">MMKVRTLNIVGSVFIAAALSGCVSYGNTHALITPVGAVGYHKFKPENTAPQLPPSPDRVAAIQEQNDQQQHREGET</sequence>
<proteinExistence type="predicted"/>
<accession>A0ABV8SJ32</accession>
<keyword evidence="3" id="KW-1185">Reference proteome</keyword>
<feature type="region of interest" description="Disordered" evidence="1">
    <location>
        <begin position="46"/>
        <end position="76"/>
    </location>
</feature>
<evidence type="ECO:0000313" key="2">
    <source>
        <dbReference type="EMBL" id="MFC4307477.1"/>
    </source>
</evidence>
<gene>
    <name evidence="2" type="ORF">ACFPN2_00145</name>
</gene>
<dbReference type="Proteomes" id="UP001595904">
    <property type="component" value="Unassembled WGS sequence"/>
</dbReference>
<evidence type="ECO:0008006" key="4">
    <source>
        <dbReference type="Google" id="ProtNLM"/>
    </source>
</evidence>
<organism evidence="2 3">
    <name type="scientific">Steroidobacter flavus</name>
    <dbReference type="NCBI Taxonomy" id="1842136"/>
    <lineage>
        <taxon>Bacteria</taxon>
        <taxon>Pseudomonadati</taxon>
        <taxon>Pseudomonadota</taxon>
        <taxon>Gammaproteobacteria</taxon>
        <taxon>Steroidobacterales</taxon>
        <taxon>Steroidobacteraceae</taxon>
        <taxon>Steroidobacter</taxon>
    </lineage>
</organism>
<dbReference type="EMBL" id="JBHSDU010000001">
    <property type="protein sequence ID" value="MFC4307477.1"/>
    <property type="molecule type" value="Genomic_DNA"/>
</dbReference>
<dbReference type="RefSeq" id="WP_380593775.1">
    <property type="nucleotide sequence ID" value="NZ_JBHSDU010000001.1"/>
</dbReference>
<name>A0ABV8SJ32_9GAMM</name>